<dbReference type="Pfam" id="PF00350">
    <property type="entry name" value="Dynamin_N"/>
    <property type="match status" value="1"/>
</dbReference>
<keyword evidence="3" id="KW-1185">Reference proteome</keyword>
<dbReference type="OrthoDB" id="3598281at2759"/>
<proteinExistence type="predicted"/>
<accession>A0A7K7WL48</accession>
<feature type="non-terminal residue" evidence="2">
    <location>
        <position position="626"/>
    </location>
</feature>
<feature type="non-terminal residue" evidence="2">
    <location>
        <position position="1"/>
    </location>
</feature>
<dbReference type="Gene3D" id="3.40.50.300">
    <property type="entry name" value="P-loop containing nucleotide triphosphate hydrolases"/>
    <property type="match status" value="2"/>
</dbReference>
<dbReference type="AlphaFoldDB" id="A0A7K7WL48"/>
<dbReference type="GO" id="GO:0003924">
    <property type="term" value="F:GTPase activity"/>
    <property type="evidence" value="ECO:0007669"/>
    <property type="project" value="TreeGrafter"/>
</dbReference>
<dbReference type="Proteomes" id="UP000531559">
    <property type="component" value="Unassembled WGS sequence"/>
</dbReference>
<dbReference type="InterPro" id="IPR045063">
    <property type="entry name" value="Dynamin_N"/>
</dbReference>
<dbReference type="CDD" id="cd00882">
    <property type="entry name" value="Ras_like_GTPase"/>
    <property type="match status" value="1"/>
</dbReference>
<evidence type="ECO:0000313" key="2">
    <source>
        <dbReference type="EMBL" id="NXA54007.1"/>
    </source>
</evidence>
<dbReference type="PANTHER" id="PTHR47308:SF1">
    <property type="entry name" value="NUCLEAR GTPASE SLIP-GC"/>
    <property type="match status" value="1"/>
</dbReference>
<name>A0A7K7WL48_9AVES</name>
<organism evidence="2 3">
    <name type="scientific">Nothocercus julius</name>
    <dbReference type="NCBI Taxonomy" id="2585813"/>
    <lineage>
        <taxon>Eukaryota</taxon>
        <taxon>Metazoa</taxon>
        <taxon>Chordata</taxon>
        <taxon>Craniata</taxon>
        <taxon>Vertebrata</taxon>
        <taxon>Euteleostomi</taxon>
        <taxon>Archelosauria</taxon>
        <taxon>Archosauria</taxon>
        <taxon>Dinosauria</taxon>
        <taxon>Saurischia</taxon>
        <taxon>Theropoda</taxon>
        <taxon>Coelurosauria</taxon>
        <taxon>Aves</taxon>
        <taxon>Palaeognathae</taxon>
        <taxon>Tinamiformes</taxon>
        <taxon>Tinamidae</taxon>
        <taxon>Nothocercus</taxon>
    </lineage>
</organism>
<evidence type="ECO:0000259" key="1">
    <source>
        <dbReference type="Pfam" id="PF00350"/>
    </source>
</evidence>
<dbReference type="SUPFAM" id="SSF52540">
    <property type="entry name" value="P-loop containing nucleoside triphosphate hydrolases"/>
    <property type="match status" value="1"/>
</dbReference>
<dbReference type="InterPro" id="IPR027417">
    <property type="entry name" value="P-loop_NTPase"/>
</dbReference>
<dbReference type="PANTHER" id="PTHR47308">
    <property type="entry name" value="NUCLEAR GTPASE SLIP-GC"/>
    <property type="match status" value="1"/>
</dbReference>
<sequence>RDRLATLKEKSAFSVTSIGLFGSTGAGKSTLLNTLLGKEFFLPVSGTQTCTSCQVRVSVCRSKHYEANIFLLSEKEWKEELKHLLAFLEEHDDDEEGESNKDVELAISKLRTVYGEGAERRSYEELLRATPKVNIPATRHITLRKPKAEELSEELDPYIRNQGNDEEDQMDVGSSNMRERTQKMQLWPLIKHVEVILPMSDLIPEGVVFVDIPGTGDSNKDRDKMWKESILECSSIWIIADVERVLGAKTQEIMLREAIRACQAGKCSDITFVVTKTDNLSVEEYLSKHDAILEQNKNLKNSKDKSIRLRLQKNLHSSAEVLQKPNLVYTVSAREYWKSETTKTLNKEETEISMLQDHVRKLRLNMMKNQLRNYMHEIHVVFCLLDVYRYMHVEGPFPLDSLDEYVKLKIQGLGTAAGHIFDQINLHLSNGVESARKLYKKNMEKLFNQGQKSRGFHRTLKALCMRKGELVSRVFERLDLNDALAQPVYEHIDEPFEIIFRKQQPMKESLQLAMDNFSTEMKDKFKSFGESIKLENSRLNFLLQETDNIMKGLEGKILRNKKSIYESYVLEIKSSLSPHYDEAAGIRGRQASQKIIKKLYEAVEEKVANNMFERAKNRMKSQFQEL</sequence>
<comment type="caution">
    <text evidence="2">The sequence shown here is derived from an EMBL/GenBank/DDBJ whole genome shotgun (WGS) entry which is preliminary data.</text>
</comment>
<protein>
    <submittedName>
        <fullName evidence="2">SLIP GTPase</fullName>
    </submittedName>
</protein>
<gene>
    <name evidence="2" type="primary">Nuggc_1</name>
    <name evidence="2" type="ORF">NOTJUL_R03973</name>
</gene>
<reference evidence="2 3" key="1">
    <citation type="submission" date="2019-09" db="EMBL/GenBank/DDBJ databases">
        <title>Bird 10,000 Genomes (B10K) Project - Family phase.</title>
        <authorList>
            <person name="Zhang G."/>
        </authorList>
    </citation>
    <scope>NUCLEOTIDE SEQUENCE [LARGE SCALE GENOMIC DNA]</scope>
    <source>
        <strain evidence="2">B10K-MSB-01</strain>
    </source>
</reference>
<evidence type="ECO:0000313" key="3">
    <source>
        <dbReference type="Proteomes" id="UP000531559"/>
    </source>
</evidence>
<feature type="domain" description="Dynamin N-terminal" evidence="1">
    <location>
        <begin position="18"/>
        <end position="101"/>
    </location>
</feature>
<dbReference type="EMBL" id="VZSV01000197">
    <property type="protein sequence ID" value="NXA54007.1"/>
    <property type="molecule type" value="Genomic_DNA"/>
</dbReference>
<dbReference type="InterPro" id="IPR053082">
    <property type="entry name" value="Nuclear_GTPase_SLIP-GC"/>
</dbReference>